<protein>
    <submittedName>
        <fullName evidence="2">F-box protein At5g07610-like</fullName>
    </submittedName>
</protein>
<dbReference type="Proteomes" id="UP000790787">
    <property type="component" value="Chromosome 4"/>
</dbReference>
<keyword evidence="1" id="KW-1185">Reference proteome</keyword>
<gene>
    <name evidence="2" type="primary">LOC142180176</name>
</gene>
<sequence>MRNLFNKTPFNLTVNEKVDEAVEGNNDILTTILLLLSPKPLFKCKLVCKRWQSLISDPKFVSFWRLKTPSLGSLFVNRFWRKDNKSFKYFYISFTDNGLIHSDASLKGLQNPYGEGVVILNSCGGLLVCRTVKKERTINPICKYYVFIHVSSDRRLSSSDENFEMGIYSSETNLWRNLTCQISKSAVRSVDFNNEVFVNRAIFWPAYKSETSIYFDLDTESLHPYPMPSKRREAMYFGSLKDRLYYIRSKRGYRLDNFEFEKDYSSWCCKYQIY</sequence>
<organism evidence="1 2">
    <name type="scientific">Nicotiana tabacum</name>
    <name type="common">Common tobacco</name>
    <dbReference type="NCBI Taxonomy" id="4097"/>
    <lineage>
        <taxon>Eukaryota</taxon>
        <taxon>Viridiplantae</taxon>
        <taxon>Streptophyta</taxon>
        <taxon>Embryophyta</taxon>
        <taxon>Tracheophyta</taxon>
        <taxon>Spermatophyta</taxon>
        <taxon>Magnoliopsida</taxon>
        <taxon>eudicotyledons</taxon>
        <taxon>Gunneridae</taxon>
        <taxon>Pentapetalae</taxon>
        <taxon>asterids</taxon>
        <taxon>lamiids</taxon>
        <taxon>Solanales</taxon>
        <taxon>Solanaceae</taxon>
        <taxon>Nicotianoideae</taxon>
        <taxon>Nicotianeae</taxon>
        <taxon>Nicotiana</taxon>
    </lineage>
</organism>
<evidence type="ECO:0000313" key="2">
    <source>
        <dbReference type="RefSeq" id="XP_075107219.1"/>
    </source>
</evidence>
<reference evidence="1" key="1">
    <citation type="journal article" date="2014" name="Nat. Commun.">
        <title>The tobacco genome sequence and its comparison with those of tomato and potato.</title>
        <authorList>
            <person name="Sierro N."/>
            <person name="Battey J.N."/>
            <person name="Ouadi S."/>
            <person name="Bakaher N."/>
            <person name="Bovet L."/>
            <person name="Willig A."/>
            <person name="Goepfert S."/>
            <person name="Peitsch M.C."/>
            <person name="Ivanov N.V."/>
        </authorList>
    </citation>
    <scope>NUCLEOTIDE SEQUENCE [LARGE SCALE GENOMIC DNA]</scope>
</reference>
<name>A0AC58UCL2_TOBAC</name>
<proteinExistence type="predicted"/>
<reference evidence="2" key="2">
    <citation type="submission" date="2025-08" db="UniProtKB">
        <authorList>
            <consortium name="RefSeq"/>
        </authorList>
    </citation>
    <scope>IDENTIFICATION</scope>
    <source>
        <tissue evidence="2">Leaf</tissue>
    </source>
</reference>
<accession>A0AC58UCL2</accession>
<evidence type="ECO:0000313" key="1">
    <source>
        <dbReference type="Proteomes" id="UP000790787"/>
    </source>
</evidence>
<dbReference type="RefSeq" id="XP_075107219.1">
    <property type="nucleotide sequence ID" value="XM_075251118.1"/>
</dbReference>